<dbReference type="InterPro" id="IPR013766">
    <property type="entry name" value="Thioredoxin_domain"/>
</dbReference>
<dbReference type="SUPFAM" id="SSF52833">
    <property type="entry name" value="Thioredoxin-like"/>
    <property type="match status" value="1"/>
</dbReference>
<dbReference type="InterPro" id="IPR050553">
    <property type="entry name" value="Thioredoxin_ResA/DsbE_sf"/>
</dbReference>
<reference evidence="4" key="1">
    <citation type="journal article" date="2011" name="J. Bacteriol.">
        <title>Genome sequences of eight morphologically diverse alphaproteobacteria.</title>
        <authorList>
            <consortium name="US DOE Joint Genome Institute"/>
            <person name="Brown P.J."/>
            <person name="Kysela D.T."/>
            <person name="Buechlein A."/>
            <person name="Hemmerich C."/>
            <person name="Brun Y.V."/>
        </authorList>
    </citation>
    <scope>NUCLEOTIDE SEQUENCE [LARGE SCALE GENOMIC DNA]</scope>
    <source>
        <strain evidence="4">ATCC 49814 / DSM 5838 / IFAM 1418</strain>
    </source>
</reference>
<dbReference type="Proteomes" id="UP000002745">
    <property type="component" value="Chromosome"/>
</dbReference>
<dbReference type="InterPro" id="IPR013740">
    <property type="entry name" value="Redoxin"/>
</dbReference>
<evidence type="ECO:0000313" key="4">
    <source>
        <dbReference type="Proteomes" id="UP000002745"/>
    </source>
</evidence>
<protein>
    <submittedName>
        <fullName evidence="3">Redoxin domain protein</fullName>
    </submittedName>
</protein>
<feature type="domain" description="Thioredoxin" evidence="2">
    <location>
        <begin position="48"/>
        <end position="183"/>
    </location>
</feature>
<keyword evidence="4" id="KW-1185">Reference proteome</keyword>
<dbReference type="PANTHER" id="PTHR42852">
    <property type="entry name" value="THIOL:DISULFIDE INTERCHANGE PROTEIN DSBE"/>
    <property type="match status" value="1"/>
</dbReference>
<dbReference type="Gene3D" id="3.40.30.10">
    <property type="entry name" value="Glutaredoxin"/>
    <property type="match status" value="1"/>
</dbReference>
<name>C6XQB3_HIRBI</name>
<dbReference type="HOGENOM" id="CLU_091361_0_0_5"/>
<organism evidence="3 4">
    <name type="scientific">Hirschia baltica (strain ATCC 49814 / DSM 5838 / IFAM 1418)</name>
    <dbReference type="NCBI Taxonomy" id="582402"/>
    <lineage>
        <taxon>Bacteria</taxon>
        <taxon>Pseudomonadati</taxon>
        <taxon>Pseudomonadota</taxon>
        <taxon>Alphaproteobacteria</taxon>
        <taxon>Hyphomonadales</taxon>
        <taxon>Hyphomonadaceae</taxon>
        <taxon>Hirschia</taxon>
    </lineage>
</organism>
<evidence type="ECO:0000259" key="2">
    <source>
        <dbReference type="PROSITE" id="PS51352"/>
    </source>
</evidence>
<keyword evidence="1" id="KW-1133">Transmembrane helix</keyword>
<proteinExistence type="predicted"/>
<dbReference type="PANTHER" id="PTHR42852:SF17">
    <property type="entry name" value="THIOREDOXIN-LIKE PROTEIN HI_1115"/>
    <property type="match status" value="1"/>
</dbReference>
<dbReference type="STRING" id="582402.Hbal_2739"/>
<sequence>MSLTLFAILTLWVVVLAIVVMMWVMLRQIGVLYERVSPVGALMDSSGPEVGAPSPLFSIQNLNGPDNVMIGAEGDKAKLVFFLSPTCPVCKQLLPVLAGIRSEEGDRVDVVFASDGDANKHREFIAKNRLKDYPYVLSADLGMGYRVQRLPFAVVIDAEGIVRAKGLVNNREQLESLFNALERGVPSVQELVAIREMEAVG</sequence>
<evidence type="ECO:0000313" key="3">
    <source>
        <dbReference type="EMBL" id="ACT60412.1"/>
    </source>
</evidence>
<dbReference type="GO" id="GO:0016491">
    <property type="term" value="F:oxidoreductase activity"/>
    <property type="evidence" value="ECO:0007669"/>
    <property type="project" value="InterPro"/>
</dbReference>
<dbReference type="KEGG" id="hba:Hbal_2739"/>
<keyword evidence="1" id="KW-0812">Transmembrane</keyword>
<dbReference type="PROSITE" id="PS51352">
    <property type="entry name" value="THIOREDOXIN_2"/>
    <property type="match status" value="1"/>
</dbReference>
<gene>
    <name evidence="3" type="ordered locus">Hbal_2739</name>
</gene>
<feature type="transmembrane region" description="Helical" evidence="1">
    <location>
        <begin position="6"/>
        <end position="26"/>
    </location>
</feature>
<dbReference type="Pfam" id="PF08534">
    <property type="entry name" value="Redoxin"/>
    <property type="match status" value="1"/>
</dbReference>
<dbReference type="EMBL" id="CP001678">
    <property type="protein sequence ID" value="ACT60412.1"/>
    <property type="molecule type" value="Genomic_DNA"/>
</dbReference>
<dbReference type="eggNOG" id="COG0526">
    <property type="taxonomic scope" value="Bacteria"/>
</dbReference>
<dbReference type="OrthoDB" id="462848at2"/>
<dbReference type="InterPro" id="IPR036249">
    <property type="entry name" value="Thioredoxin-like_sf"/>
</dbReference>
<keyword evidence="1" id="KW-0472">Membrane</keyword>
<dbReference type="AlphaFoldDB" id="C6XQB3"/>
<accession>C6XQB3</accession>
<dbReference type="RefSeq" id="WP_015828562.1">
    <property type="nucleotide sequence ID" value="NC_012982.1"/>
</dbReference>
<evidence type="ECO:0000256" key="1">
    <source>
        <dbReference type="SAM" id="Phobius"/>
    </source>
</evidence>